<evidence type="ECO:0000313" key="2">
    <source>
        <dbReference type="EMBL" id="VUZ50279.1"/>
    </source>
</evidence>
<evidence type="ECO:0000313" key="3">
    <source>
        <dbReference type="Proteomes" id="UP000321570"/>
    </source>
</evidence>
<dbReference type="Proteomes" id="UP000321570">
    <property type="component" value="Unassembled WGS sequence"/>
</dbReference>
<organism evidence="2 3">
    <name type="scientific">Hymenolepis diminuta</name>
    <name type="common">Rat tapeworm</name>
    <dbReference type="NCBI Taxonomy" id="6216"/>
    <lineage>
        <taxon>Eukaryota</taxon>
        <taxon>Metazoa</taxon>
        <taxon>Spiralia</taxon>
        <taxon>Lophotrochozoa</taxon>
        <taxon>Platyhelminthes</taxon>
        <taxon>Cestoda</taxon>
        <taxon>Eucestoda</taxon>
        <taxon>Cyclophyllidea</taxon>
        <taxon>Hymenolepididae</taxon>
        <taxon>Hymenolepis</taxon>
    </lineage>
</organism>
<gene>
    <name evidence="2" type="ORF">WMSIL1_LOCUS9210</name>
</gene>
<keyword evidence="3" id="KW-1185">Reference proteome</keyword>
<feature type="region of interest" description="Disordered" evidence="1">
    <location>
        <begin position="9"/>
        <end position="38"/>
    </location>
</feature>
<name>A0A564YTE8_HYMDI</name>
<proteinExistence type="predicted"/>
<sequence length="55" mass="6560">MTPTEIYLGTCNLRPSLKSATPETQHNHHPDRYSKRFRRPQKIFKVNSMLKYVNK</sequence>
<reference evidence="2 3" key="1">
    <citation type="submission" date="2019-07" db="EMBL/GenBank/DDBJ databases">
        <authorList>
            <person name="Jastrzebski P J."/>
            <person name="Paukszto L."/>
            <person name="Jastrzebski P J."/>
        </authorList>
    </citation>
    <scope>NUCLEOTIDE SEQUENCE [LARGE SCALE GENOMIC DNA]</scope>
    <source>
        <strain evidence="2 3">WMS-il1</strain>
    </source>
</reference>
<feature type="compositionally biased region" description="Basic and acidic residues" evidence="1">
    <location>
        <begin position="25"/>
        <end position="34"/>
    </location>
</feature>
<accession>A0A564YTE8</accession>
<dbReference type="EMBL" id="CABIJS010000355">
    <property type="protein sequence ID" value="VUZ50279.1"/>
    <property type="molecule type" value="Genomic_DNA"/>
</dbReference>
<evidence type="ECO:0000256" key="1">
    <source>
        <dbReference type="SAM" id="MobiDB-lite"/>
    </source>
</evidence>
<dbReference type="AlphaFoldDB" id="A0A564YTE8"/>
<protein>
    <submittedName>
        <fullName evidence="2">Uncharacterized protein</fullName>
    </submittedName>
</protein>